<evidence type="ECO:0000256" key="5">
    <source>
        <dbReference type="ARBA" id="ARBA00022989"/>
    </source>
</evidence>
<dbReference type="Gene3D" id="1.20.1560.10">
    <property type="entry name" value="ABC transporter type 1, transmembrane domain"/>
    <property type="match status" value="2"/>
</dbReference>
<dbReference type="SMART" id="SM00382">
    <property type="entry name" value="AAA"/>
    <property type="match status" value="1"/>
</dbReference>
<evidence type="ECO:0000313" key="10">
    <source>
        <dbReference type="EMBL" id="KOO29758.1"/>
    </source>
</evidence>
<accession>A0A0M0JUF4</accession>
<keyword evidence="5" id="KW-1133">Transmembrane helix</keyword>
<evidence type="ECO:0000256" key="3">
    <source>
        <dbReference type="ARBA" id="ARBA00022741"/>
    </source>
</evidence>
<feature type="region of interest" description="Disordered" evidence="7">
    <location>
        <begin position="181"/>
        <end position="200"/>
    </location>
</feature>
<dbReference type="CDD" id="cd03228">
    <property type="entry name" value="ABCC_MRP_Like"/>
    <property type="match status" value="1"/>
</dbReference>
<feature type="compositionally biased region" description="Low complexity" evidence="7">
    <location>
        <begin position="181"/>
        <end position="199"/>
    </location>
</feature>
<keyword evidence="4 10" id="KW-0067">ATP-binding</keyword>
<dbReference type="Pfam" id="PF00664">
    <property type="entry name" value="ABC_membrane"/>
    <property type="match status" value="1"/>
</dbReference>
<feature type="compositionally biased region" description="Low complexity" evidence="7">
    <location>
        <begin position="155"/>
        <end position="174"/>
    </location>
</feature>
<dbReference type="Proteomes" id="UP000037460">
    <property type="component" value="Unassembled WGS sequence"/>
</dbReference>
<feature type="domain" description="ABC transmembrane type-1" evidence="9">
    <location>
        <begin position="1"/>
        <end position="122"/>
    </location>
</feature>
<evidence type="ECO:0000313" key="11">
    <source>
        <dbReference type="Proteomes" id="UP000037460"/>
    </source>
</evidence>
<keyword evidence="6" id="KW-0472">Membrane</keyword>
<evidence type="ECO:0000256" key="7">
    <source>
        <dbReference type="SAM" id="MobiDB-lite"/>
    </source>
</evidence>
<evidence type="ECO:0000256" key="4">
    <source>
        <dbReference type="ARBA" id="ARBA00022840"/>
    </source>
</evidence>
<dbReference type="GO" id="GO:0005743">
    <property type="term" value="C:mitochondrial inner membrane"/>
    <property type="evidence" value="ECO:0007669"/>
    <property type="project" value="TreeGrafter"/>
</dbReference>
<protein>
    <submittedName>
        <fullName evidence="10">Efflux ABC transporter permease ATP-binding protein</fullName>
    </submittedName>
</protein>
<comment type="caution">
    <text evidence="10">The sequence shown here is derived from an EMBL/GenBank/DDBJ whole genome shotgun (WGS) entry which is preliminary data.</text>
</comment>
<dbReference type="Gene3D" id="3.40.50.300">
    <property type="entry name" value="P-loop containing nucleotide triphosphate hydrolases"/>
    <property type="match status" value="1"/>
</dbReference>
<evidence type="ECO:0000256" key="1">
    <source>
        <dbReference type="ARBA" id="ARBA00004141"/>
    </source>
</evidence>
<dbReference type="Pfam" id="PF00005">
    <property type="entry name" value="ABC_tran"/>
    <property type="match status" value="1"/>
</dbReference>
<dbReference type="PANTHER" id="PTHR43394:SF1">
    <property type="entry name" value="ATP-BINDING CASSETTE SUB-FAMILY B MEMBER 10, MITOCHONDRIAL"/>
    <property type="match status" value="1"/>
</dbReference>
<dbReference type="EMBL" id="JWZX01002366">
    <property type="protein sequence ID" value="KOO29758.1"/>
    <property type="molecule type" value="Genomic_DNA"/>
</dbReference>
<dbReference type="GO" id="GO:0005524">
    <property type="term" value="F:ATP binding"/>
    <property type="evidence" value="ECO:0007669"/>
    <property type="project" value="UniProtKB-KW"/>
</dbReference>
<dbReference type="GO" id="GO:0015421">
    <property type="term" value="F:ABC-type oligopeptide transporter activity"/>
    <property type="evidence" value="ECO:0007669"/>
    <property type="project" value="TreeGrafter"/>
</dbReference>
<feature type="region of interest" description="Disordered" evidence="7">
    <location>
        <begin position="151"/>
        <end position="174"/>
    </location>
</feature>
<proteinExistence type="predicted"/>
<dbReference type="PANTHER" id="PTHR43394">
    <property type="entry name" value="ATP-DEPENDENT PERMEASE MDL1, MITOCHONDRIAL"/>
    <property type="match status" value="1"/>
</dbReference>
<dbReference type="InterPro" id="IPR017871">
    <property type="entry name" value="ABC_transporter-like_CS"/>
</dbReference>
<gene>
    <name evidence="10" type="ORF">Ctob_004542</name>
</gene>
<evidence type="ECO:0000256" key="6">
    <source>
        <dbReference type="ARBA" id="ARBA00023136"/>
    </source>
</evidence>
<evidence type="ECO:0000259" key="9">
    <source>
        <dbReference type="PROSITE" id="PS50929"/>
    </source>
</evidence>
<dbReference type="PROSITE" id="PS00211">
    <property type="entry name" value="ABC_TRANSPORTER_1"/>
    <property type="match status" value="1"/>
</dbReference>
<dbReference type="InterPro" id="IPR039421">
    <property type="entry name" value="Type_1_exporter"/>
</dbReference>
<organism evidence="10 11">
    <name type="scientific">Chrysochromulina tobinii</name>
    <dbReference type="NCBI Taxonomy" id="1460289"/>
    <lineage>
        <taxon>Eukaryota</taxon>
        <taxon>Haptista</taxon>
        <taxon>Haptophyta</taxon>
        <taxon>Prymnesiophyceae</taxon>
        <taxon>Prymnesiales</taxon>
        <taxon>Chrysochromulinaceae</taxon>
        <taxon>Chrysochromulina</taxon>
    </lineage>
</organism>
<dbReference type="InterPro" id="IPR003593">
    <property type="entry name" value="AAA+_ATPase"/>
</dbReference>
<keyword evidence="11" id="KW-1185">Reference proteome</keyword>
<dbReference type="SUPFAM" id="SSF52540">
    <property type="entry name" value="P-loop containing nucleoside triphosphate hydrolases"/>
    <property type="match status" value="1"/>
</dbReference>
<evidence type="ECO:0000256" key="2">
    <source>
        <dbReference type="ARBA" id="ARBA00022692"/>
    </source>
</evidence>
<reference evidence="11" key="1">
    <citation type="journal article" date="2015" name="PLoS Genet.">
        <title>Genome Sequence and Transcriptome Analyses of Chrysochromulina tobin: Metabolic Tools for Enhanced Algal Fitness in the Prominent Order Prymnesiales (Haptophyceae).</title>
        <authorList>
            <person name="Hovde B.T."/>
            <person name="Deodato C.R."/>
            <person name="Hunsperger H.M."/>
            <person name="Ryken S.A."/>
            <person name="Yost W."/>
            <person name="Jha R.K."/>
            <person name="Patterson J."/>
            <person name="Monnat R.J. Jr."/>
            <person name="Barlow S.B."/>
            <person name="Starkenburg S.R."/>
            <person name="Cattolico R.A."/>
        </authorList>
    </citation>
    <scope>NUCLEOTIDE SEQUENCE</scope>
    <source>
        <strain evidence="11">CCMP291</strain>
    </source>
</reference>
<dbReference type="InterPro" id="IPR003439">
    <property type="entry name" value="ABC_transporter-like_ATP-bd"/>
</dbReference>
<dbReference type="InterPro" id="IPR011527">
    <property type="entry name" value="ABC1_TM_dom"/>
</dbReference>
<dbReference type="GO" id="GO:0090374">
    <property type="term" value="P:oligopeptide export from mitochondrion"/>
    <property type="evidence" value="ECO:0007669"/>
    <property type="project" value="TreeGrafter"/>
</dbReference>
<dbReference type="PROSITE" id="PS50929">
    <property type="entry name" value="ABC_TM1F"/>
    <property type="match status" value="1"/>
</dbReference>
<keyword evidence="3" id="KW-0547">Nucleotide-binding</keyword>
<name>A0A0M0JUF4_9EUKA</name>
<evidence type="ECO:0000259" key="8">
    <source>
        <dbReference type="PROSITE" id="PS50893"/>
    </source>
</evidence>
<dbReference type="InterPro" id="IPR027417">
    <property type="entry name" value="P-loop_NTPase"/>
</dbReference>
<feature type="domain" description="ABC transporter" evidence="8">
    <location>
        <begin position="236"/>
        <end position="453"/>
    </location>
</feature>
<dbReference type="InterPro" id="IPR036640">
    <property type="entry name" value="ABC1_TM_sf"/>
</dbReference>
<sequence length="454" mass="47517">MRERQRQVQEALGEAGAEAERALGNVHTLKLFAAEGEALERYGAKVTTARRRAEEVGAAQALSEAGVGLALQSSALLVLAVGGQQILDGTLTYGDLSAFLLYSMMTGFGAGNVATAYSEFRRASGASERVMQLLEPRPADLERERSVTLQLPTSTPIGPNTTPIMPITTPMGTNTTPRVTITTPMRPSTTPTVPITTPPGFSSMATATRQSPATALPRIDAVGAAGAVGAMAVGQIEFEGVSFAYPSAPHRPVLSGLDLHVAAGERVALVGASGSGKSTIAALLAGLYAPQRGRVLLGGVDVDTIERVHLRTRLLSVVPQEPALFSGSLRENLLVGRPGATEAELRAAADAAGCADFADLHWTRDVGERGLQLSGGQKQRVALARVLLRDTPIVILDEFSSALDGKMEASLVNGLQRALAGRTLLLITHRTSPLGLVERVINLPSFANTDVGGR</sequence>
<dbReference type="GO" id="GO:0016887">
    <property type="term" value="F:ATP hydrolysis activity"/>
    <property type="evidence" value="ECO:0007669"/>
    <property type="project" value="InterPro"/>
</dbReference>
<comment type="subcellular location">
    <subcellularLocation>
        <location evidence="1">Membrane</location>
        <topology evidence="1">Multi-pass membrane protein</topology>
    </subcellularLocation>
</comment>
<dbReference type="AlphaFoldDB" id="A0A0M0JUF4"/>
<dbReference type="SUPFAM" id="SSF90123">
    <property type="entry name" value="ABC transporter transmembrane region"/>
    <property type="match status" value="1"/>
</dbReference>
<keyword evidence="2" id="KW-0812">Transmembrane</keyword>
<dbReference type="PROSITE" id="PS50893">
    <property type="entry name" value="ABC_TRANSPORTER_2"/>
    <property type="match status" value="1"/>
</dbReference>
<dbReference type="OrthoDB" id="6500128at2759"/>